<gene>
    <name evidence="2" type="ORF">SKAU_G00189170</name>
</gene>
<dbReference type="Proteomes" id="UP001152622">
    <property type="component" value="Chromosome 6"/>
</dbReference>
<evidence type="ECO:0000313" key="2">
    <source>
        <dbReference type="EMBL" id="KAJ8356123.1"/>
    </source>
</evidence>
<feature type="compositionally biased region" description="Polar residues" evidence="1">
    <location>
        <begin position="87"/>
        <end position="100"/>
    </location>
</feature>
<evidence type="ECO:0000256" key="1">
    <source>
        <dbReference type="SAM" id="MobiDB-lite"/>
    </source>
</evidence>
<feature type="region of interest" description="Disordered" evidence="1">
    <location>
        <begin position="86"/>
        <end position="115"/>
    </location>
</feature>
<organism evidence="2 3">
    <name type="scientific">Synaphobranchus kaupii</name>
    <name type="common">Kaup's arrowtooth eel</name>
    <dbReference type="NCBI Taxonomy" id="118154"/>
    <lineage>
        <taxon>Eukaryota</taxon>
        <taxon>Metazoa</taxon>
        <taxon>Chordata</taxon>
        <taxon>Craniata</taxon>
        <taxon>Vertebrata</taxon>
        <taxon>Euteleostomi</taxon>
        <taxon>Actinopterygii</taxon>
        <taxon>Neopterygii</taxon>
        <taxon>Teleostei</taxon>
        <taxon>Anguilliformes</taxon>
        <taxon>Synaphobranchidae</taxon>
        <taxon>Synaphobranchus</taxon>
    </lineage>
</organism>
<sequence length="135" mass="14708">MARGRLTNSLATERSQAVSAGTHSACTWLIYMCEGHRSAVTEGLCWAAFVRVSAGTIRSGNSNSSLLEPSRAEQRKWVRVRQLELQLHSTPPHSHTQQPSRLPASPLQHGGTPQEQTVCENALLNRTCAFPSTAS</sequence>
<proteinExistence type="predicted"/>
<evidence type="ECO:0000313" key="3">
    <source>
        <dbReference type="Proteomes" id="UP001152622"/>
    </source>
</evidence>
<comment type="caution">
    <text evidence="2">The sequence shown here is derived from an EMBL/GenBank/DDBJ whole genome shotgun (WGS) entry which is preliminary data.</text>
</comment>
<name>A0A9Q1IX27_SYNKA</name>
<protein>
    <submittedName>
        <fullName evidence="2">Uncharacterized protein</fullName>
    </submittedName>
</protein>
<reference evidence="2" key="1">
    <citation type="journal article" date="2023" name="Science">
        <title>Genome structures resolve the early diversification of teleost fishes.</title>
        <authorList>
            <person name="Parey E."/>
            <person name="Louis A."/>
            <person name="Montfort J."/>
            <person name="Bouchez O."/>
            <person name="Roques C."/>
            <person name="Iampietro C."/>
            <person name="Lluch J."/>
            <person name="Castinel A."/>
            <person name="Donnadieu C."/>
            <person name="Desvignes T."/>
            <person name="Floi Bucao C."/>
            <person name="Jouanno E."/>
            <person name="Wen M."/>
            <person name="Mejri S."/>
            <person name="Dirks R."/>
            <person name="Jansen H."/>
            <person name="Henkel C."/>
            <person name="Chen W.J."/>
            <person name="Zahm M."/>
            <person name="Cabau C."/>
            <person name="Klopp C."/>
            <person name="Thompson A.W."/>
            <person name="Robinson-Rechavi M."/>
            <person name="Braasch I."/>
            <person name="Lecointre G."/>
            <person name="Bobe J."/>
            <person name="Postlethwait J.H."/>
            <person name="Berthelot C."/>
            <person name="Roest Crollius H."/>
            <person name="Guiguen Y."/>
        </authorList>
    </citation>
    <scope>NUCLEOTIDE SEQUENCE</scope>
    <source>
        <strain evidence="2">WJC10195</strain>
    </source>
</reference>
<dbReference type="EMBL" id="JAINUF010000006">
    <property type="protein sequence ID" value="KAJ8356123.1"/>
    <property type="molecule type" value="Genomic_DNA"/>
</dbReference>
<accession>A0A9Q1IX27</accession>
<keyword evidence="3" id="KW-1185">Reference proteome</keyword>
<dbReference type="AlphaFoldDB" id="A0A9Q1IX27"/>